<protein>
    <submittedName>
        <fullName evidence="5">Proline--tRNA ligase ProS</fullName>
        <ecNumber evidence="5">6.1.1.15</ecNumber>
    </submittedName>
</protein>
<gene>
    <name evidence="5" type="primary">proS1</name>
    <name evidence="5" type="ORF">ERS852407_05887</name>
</gene>
<dbReference type="GO" id="GO:0004827">
    <property type="term" value="F:proline-tRNA ligase activity"/>
    <property type="evidence" value="ECO:0007669"/>
    <property type="project" value="UniProtKB-EC"/>
</dbReference>
<keyword evidence="3" id="KW-0030">Aminoacyl-tRNA synthetase</keyword>
<evidence type="ECO:0000256" key="3">
    <source>
        <dbReference type="ARBA" id="ARBA00023146"/>
    </source>
</evidence>
<accession>A0A174N5R3</accession>
<dbReference type="RefSeq" id="WP_055660625.1">
    <property type="nucleotide sequence ID" value="NZ_CABIXC010000030.1"/>
</dbReference>
<name>A0A174N5R3_9FIRM</name>
<dbReference type="Pfam" id="PF03129">
    <property type="entry name" value="HGTP_anticodon"/>
    <property type="match status" value="1"/>
</dbReference>
<proteinExistence type="predicted"/>
<dbReference type="GO" id="GO:0006418">
    <property type="term" value="P:tRNA aminoacylation for protein translation"/>
    <property type="evidence" value="ECO:0007669"/>
    <property type="project" value="UniProtKB-ARBA"/>
</dbReference>
<keyword evidence="1" id="KW-0963">Cytoplasm</keyword>
<keyword evidence="2" id="KW-0067">ATP-binding</keyword>
<evidence type="ECO:0000313" key="5">
    <source>
        <dbReference type="EMBL" id="CUP41878.1"/>
    </source>
</evidence>
<dbReference type="InterPro" id="IPR036621">
    <property type="entry name" value="Anticodon-bd_dom_sf"/>
</dbReference>
<evidence type="ECO:0000313" key="6">
    <source>
        <dbReference type="Proteomes" id="UP000095651"/>
    </source>
</evidence>
<dbReference type="SUPFAM" id="SSF52954">
    <property type="entry name" value="Class II aaRS ABD-related"/>
    <property type="match status" value="1"/>
</dbReference>
<dbReference type="Gene3D" id="3.40.50.800">
    <property type="entry name" value="Anticodon-binding domain"/>
    <property type="match status" value="1"/>
</dbReference>
<organism evidence="5 6">
    <name type="scientific">Hungatella hathewayi</name>
    <dbReference type="NCBI Taxonomy" id="154046"/>
    <lineage>
        <taxon>Bacteria</taxon>
        <taxon>Bacillati</taxon>
        <taxon>Bacillota</taxon>
        <taxon>Clostridia</taxon>
        <taxon>Lachnospirales</taxon>
        <taxon>Lachnospiraceae</taxon>
        <taxon>Hungatella</taxon>
    </lineage>
</organism>
<dbReference type="InterPro" id="IPR004154">
    <property type="entry name" value="Anticodon-bd"/>
</dbReference>
<dbReference type="GO" id="GO:0005524">
    <property type="term" value="F:ATP binding"/>
    <property type="evidence" value="ECO:0007669"/>
    <property type="project" value="UniProtKB-KW"/>
</dbReference>
<feature type="domain" description="Anticodon-binding" evidence="4">
    <location>
        <begin position="8"/>
        <end position="80"/>
    </location>
</feature>
<dbReference type="Proteomes" id="UP000095651">
    <property type="component" value="Unassembled WGS sequence"/>
</dbReference>
<keyword evidence="5" id="KW-0436">Ligase</keyword>
<dbReference type="EC" id="6.1.1.15" evidence="5"/>
<dbReference type="AlphaFoldDB" id="A0A174N5R3"/>
<dbReference type="EMBL" id="CYZE01000030">
    <property type="protein sequence ID" value="CUP41878.1"/>
    <property type="molecule type" value="Genomic_DNA"/>
</dbReference>
<sequence>MWAGLLPLYEELQSRGVEVIYDDRQVSAGIMFFDADLLGVPLRVIVSPRNLKQNILEVASRDKRFSEKIAMEHAVETLLQLVNDR</sequence>
<keyword evidence="2" id="KW-0547">Nucleotide-binding</keyword>
<reference evidence="5 6" key="1">
    <citation type="submission" date="2015-09" db="EMBL/GenBank/DDBJ databases">
        <authorList>
            <consortium name="Pathogen Informatics"/>
        </authorList>
    </citation>
    <scope>NUCLEOTIDE SEQUENCE [LARGE SCALE GENOMIC DNA]</scope>
    <source>
        <strain evidence="5 6">2789STDY5608850</strain>
    </source>
</reference>
<evidence type="ECO:0000259" key="4">
    <source>
        <dbReference type="Pfam" id="PF03129"/>
    </source>
</evidence>
<evidence type="ECO:0000256" key="2">
    <source>
        <dbReference type="ARBA" id="ARBA00022840"/>
    </source>
</evidence>
<evidence type="ECO:0000256" key="1">
    <source>
        <dbReference type="ARBA" id="ARBA00022490"/>
    </source>
</evidence>